<protein>
    <recommendedName>
        <fullName evidence="4">Phage derived protein Gp49-like</fullName>
    </recommendedName>
</protein>
<evidence type="ECO:0000313" key="3">
    <source>
        <dbReference type="Proteomes" id="UP000198318"/>
    </source>
</evidence>
<evidence type="ECO:0000256" key="1">
    <source>
        <dbReference type="SAM" id="MobiDB-lite"/>
    </source>
</evidence>
<evidence type="ECO:0008006" key="4">
    <source>
        <dbReference type="Google" id="ProtNLM"/>
    </source>
</evidence>
<name>A0A239NZ34_9ACTN</name>
<proteinExistence type="predicted"/>
<evidence type="ECO:0000313" key="2">
    <source>
        <dbReference type="EMBL" id="SNT60141.1"/>
    </source>
</evidence>
<dbReference type="Pfam" id="PF05973">
    <property type="entry name" value="Gp49"/>
    <property type="match status" value="1"/>
</dbReference>
<sequence length="124" mass="14167">MSWEISLHPEVEAWFLAICVSDPETADLIKEAIDQLAEEGPTARRPLADRVQGSRFHNMKELRPPSSGNSEIRMLFCFDPAREAIFLVAGDKSGNWNQWYREAIPLADERFTQHLIALKEQEGQ</sequence>
<accession>A0A239NZ34</accession>
<organism evidence="2 3">
    <name type="scientific">Actinomadura meyerae</name>
    <dbReference type="NCBI Taxonomy" id="240840"/>
    <lineage>
        <taxon>Bacteria</taxon>
        <taxon>Bacillati</taxon>
        <taxon>Actinomycetota</taxon>
        <taxon>Actinomycetes</taxon>
        <taxon>Streptosporangiales</taxon>
        <taxon>Thermomonosporaceae</taxon>
        <taxon>Actinomadura</taxon>
    </lineage>
</organism>
<dbReference type="AlphaFoldDB" id="A0A239NZ34"/>
<feature type="region of interest" description="Disordered" evidence="1">
    <location>
        <begin position="40"/>
        <end position="69"/>
    </location>
</feature>
<dbReference type="OrthoDB" id="330810at2"/>
<reference evidence="2 3" key="1">
    <citation type="submission" date="2017-06" db="EMBL/GenBank/DDBJ databases">
        <authorList>
            <person name="Kim H.J."/>
            <person name="Triplett B.A."/>
        </authorList>
    </citation>
    <scope>NUCLEOTIDE SEQUENCE [LARGE SCALE GENOMIC DNA]</scope>
    <source>
        <strain evidence="2 3">DSM 44715</strain>
    </source>
</reference>
<gene>
    <name evidence="2" type="ORF">SAMN05443665_10562</name>
</gene>
<dbReference type="InterPro" id="IPR009241">
    <property type="entry name" value="HigB-like"/>
</dbReference>
<dbReference type="RefSeq" id="WP_089330599.1">
    <property type="nucleotide sequence ID" value="NZ_FZOR01000056.1"/>
</dbReference>
<dbReference type="Proteomes" id="UP000198318">
    <property type="component" value="Unassembled WGS sequence"/>
</dbReference>
<keyword evidence="3" id="KW-1185">Reference proteome</keyword>
<dbReference type="EMBL" id="FZOR01000056">
    <property type="protein sequence ID" value="SNT60141.1"/>
    <property type="molecule type" value="Genomic_DNA"/>
</dbReference>